<dbReference type="CDD" id="cd00198">
    <property type="entry name" value="vWFA"/>
    <property type="match status" value="1"/>
</dbReference>
<dbReference type="PANTHER" id="PTHR13803">
    <property type="entry name" value="SEC24-RELATED PROTEIN"/>
    <property type="match status" value="1"/>
</dbReference>
<feature type="domain" description="VWFA" evidence="2">
    <location>
        <begin position="325"/>
        <end position="581"/>
    </location>
</feature>
<evidence type="ECO:0000256" key="1">
    <source>
        <dbReference type="SAM" id="MobiDB-lite"/>
    </source>
</evidence>
<dbReference type="GO" id="GO:0008270">
    <property type="term" value="F:zinc ion binding"/>
    <property type="evidence" value="ECO:0007669"/>
    <property type="project" value="TreeGrafter"/>
</dbReference>
<feature type="region of interest" description="Disordered" evidence="1">
    <location>
        <begin position="188"/>
        <end position="217"/>
    </location>
</feature>
<dbReference type="GO" id="GO:0000149">
    <property type="term" value="F:SNARE binding"/>
    <property type="evidence" value="ECO:0007669"/>
    <property type="project" value="TreeGrafter"/>
</dbReference>
<evidence type="ECO:0000313" key="3">
    <source>
        <dbReference type="EMBL" id="CAI8034215.1"/>
    </source>
</evidence>
<reference evidence="3" key="1">
    <citation type="submission" date="2023-03" db="EMBL/GenBank/DDBJ databases">
        <authorList>
            <person name="Steffen K."/>
            <person name="Cardenas P."/>
        </authorList>
    </citation>
    <scope>NUCLEOTIDE SEQUENCE</scope>
</reference>
<dbReference type="Proteomes" id="UP001174909">
    <property type="component" value="Unassembled WGS sequence"/>
</dbReference>
<feature type="region of interest" description="Disordered" evidence="1">
    <location>
        <begin position="781"/>
        <end position="842"/>
    </location>
</feature>
<sequence length="879" mass="94948">MDYGSSHVFVYADSDDEVISDVEYNEGMWLSDSDEDASAAIKPNKSPAATGGGATSELLLSASKYQHLPKDDDSSDEGDTTMKAVEGGAEGKSTKDRKSPNYVQLDFEEAGGAATGEQKPSGGRGRGNYVKIDHSKQAPRAPPPPPPPPPAPPFVTPQIAVQQPTMQSRPPPIPKKGIIKNRIAPEQNKMRRQRVKWQTHTALPPRPPVGGARRRKARRADTNILAVKFNTLTGPSAVHTGDAVVCSNPSCTAILSHLSSLSQPASASPEEEDSSRDWVCEFCGSSTEVDIMEEEKPSKSDTTFLITPAAVEGGGAVGGALGVDDAMVIFCIDISGSMCVTTEVPGKFELKGQDRVQSLSSLNVDRQTQFLPGQRRDATYVSRLQSVQAAVDHQIHSLTSSHPHQRVALITFGDEVTVLGDGRGEVVTVAGDKLFDSENLVKSGSDAPLPLPVKDTHSSLSSKVFALEEGGQTALGPALLLAVTMASRVPGSKVIICTDGLANKGVGTLDDLATNEQQAEAQTFYEDLGTLAKEKNVTVSLVSIKGTDCRIVELGQVADKTGGHVTIVDPLNITTEFSTILANPVIATDVTTKIILHRDLYFRSEERKESVLVIPVGSVTAQTELTYEYGVRRNGNKPPEKTEEKGEDASSGGASGGGEGERVGVAPLMVEGRPHLPFQLQIEYTAQDGSRCMRVITQAKPITTNREVAEKDIDMSVVGAHVAHTTATLAMGGEYSQARLSALSSQRMLQRTSHISPMNRHTYNNLMEDLIPLENRLRDHQQSEEVRYGRNYSDDEEEGDVSYARPSPLMATQLAQRSTKSEPSRKFSGLFKKKKKAISRRKEVTDDLATYCYQMRSSKSSDYSHYDEPPNDNSSDEES</sequence>
<evidence type="ECO:0000259" key="2">
    <source>
        <dbReference type="SMART" id="SM00327"/>
    </source>
</evidence>
<feature type="region of interest" description="Disordered" evidence="1">
    <location>
        <begin position="630"/>
        <end position="662"/>
    </location>
</feature>
<proteinExistence type="predicted"/>
<accession>A0AA35SQ61</accession>
<dbReference type="GO" id="GO:0090110">
    <property type="term" value="P:COPII-coated vesicle cargo loading"/>
    <property type="evidence" value="ECO:0007669"/>
    <property type="project" value="TreeGrafter"/>
</dbReference>
<dbReference type="SUPFAM" id="SSF53300">
    <property type="entry name" value="vWA-like"/>
    <property type="match status" value="1"/>
</dbReference>
<feature type="compositionally biased region" description="Basic and acidic residues" evidence="1">
    <location>
        <begin position="638"/>
        <end position="648"/>
    </location>
</feature>
<dbReference type="Gene3D" id="2.30.30.380">
    <property type="entry name" value="Zn-finger domain of Sec23/24"/>
    <property type="match status" value="1"/>
</dbReference>
<dbReference type="GO" id="GO:0030127">
    <property type="term" value="C:COPII vesicle coat"/>
    <property type="evidence" value="ECO:0007669"/>
    <property type="project" value="TreeGrafter"/>
</dbReference>
<dbReference type="InterPro" id="IPR050550">
    <property type="entry name" value="SEC23_SEC24_subfamily"/>
</dbReference>
<gene>
    <name evidence="3" type="ORF">GBAR_LOCUS19285</name>
</gene>
<dbReference type="InterPro" id="IPR002035">
    <property type="entry name" value="VWF_A"/>
</dbReference>
<dbReference type="EMBL" id="CASHTH010002716">
    <property type="protein sequence ID" value="CAI8034215.1"/>
    <property type="molecule type" value="Genomic_DNA"/>
</dbReference>
<dbReference type="Gene3D" id="3.40.50.410">
    <property type="entry name" value="von Willebrand factor, type A domain"/>
    <property type="match status" value="1"/>
</dbReference>
<feature type="region of interest" description="Disordered" evidence="1">
    <location>
        <begin position="858"/>
        <end position="879"/>
    </location>
</feature>
<dbReference type="PANTHER" id="PTHR13803:SF36">
    <property type="entry name" value="TYPE A VON WILLEBRAND FACTOR DOMAIN-CONTAINING PROTEIN"/>
    <property type="match status" value="1"/>
</dbReference>
<comment type="caution">
    <text evidence="3">The sequence shown here is derived from an EMBL/GenBank/DDBJ whole genome shotgun (WGS) entry which is preliminary data.</text>
</comment>
<protein>
    <submittedName>
        <fullName evidence="3">Circularly permutated Ras protein 1</fullName>
    </submittedName>
</protein>
<feature type="compositionally biased region" description="Pro residues" evidence="1">
    <location>
        <begin position="140"/>
        <end position="155"/>
    </location>
</feature>
<dbReference type="InterPro" id="IPR036465">
    <property type="entry name" value="vWFA_dom_sf"/>
</dbReference>
<keyword evidence="4" id="KW-1185">Reference proteome</keyword>
<evidence type="ECO:0000313" key="4">
    <source>
        <dbReference type="Proteomes" id="UP001174909"/>
    </source>
</evidence>
<feature type="region of interest" description="Disordered" evidence="1">
    <location>
        <begin position="35"/>
        <end position="156"/>
    </location>
</feature>
<dbReference type="SMART" id="SM00327">
    <property type="entry name" value="VWA"/>
    <property type="match status" value="1"/>
</dbReference>
<name>A0AA35SQ61_GEOBA</name>
<organism evidence="3 4">
    <name type="scientific">Geodia barretti</name>
    <name type="common">Barrett's horny sponge</name>
    <dbReference type="NCBI Taxonomy" id="519541"/>
    <lineage>
        <taxon>Eukaryota</taxon>
        <taxon>Metazoa</taxon>
        <taxon>Porifera</taxon>
        <taxon>Demospongiae</taxon>
        <taxon>Heteroscleromorpha</taxon>
        <taxon>Tetractinellida</taxon>
        <taxon>Astrophorina</taxon>
        <taxon>Geodiidae</taxon>
        <taxon>Geodia</taxon>
    </lineage>
</organism>
<dbReference type="AlphaFoldDB" id="A0AA35SQ61"/>
<dbReference type="GO" id="GO:0070971">
    <property type="term" value="C:endoplasmic reticulum exit site"/>
    <property type="evidence" value="ECO:0007669"/>
    <property type="project" value="TreeGrafter"/>
</dbReference>